<dbReference type="SUPFAM" id="SSF48452">
    <property type="entry name" value="TPR-like"/>
    <property type="match status" value="2"/>
</dbReference>
<dbReference type="InterPro" id="IPR016032">
    <property type="entry name" value="Sig_transdc_resp-reg_C-effctor"/>
</dbReference>
<dbReference type="SMART" id="SM01043">
    <property type="entry name" value="BTAD"/>
    <property type="match status" value="1"/>
</dbReference>
<sequence length="1041" mass="114387">MTTSEVPRLEIRLLGKLEVLRDGTLLDLPRSRKARALLAYLVTSGQAYSREHLCDLLWNGPADPRAELRWCLAKIRPLLNDDTTHRLVTEGDYVRFCAKRVALDVTRVREWVPSAPQDVSTESLRQAAELLRGPFLEGVDLPDCYRFDAWCVAERQALLQLHEEVLQTLVQRLKDQPDAALPYARDRLLLDPLWEDAHADLVMLLHAMGRTAEARERYEQCRRVLQHELGEAPSARLEALHRQLSSTPPARTTGSPSPLPSPAPSAEVPSLVGRRRELACVREALEEGAPLLISGEPGIGKSRLLQEIAAQLHARGTQVLSGRAFEMDATRPYAPWIDALRSLPSTTIPVALRPELAALLPELGPATEDPGNRNRLFNAVAQWLVALVRGGLPLVVILDDLQWFDEASAALLHYLARGTAGYPMAFLLATRGGELECNSAAQRLVHSLRRDHALRVLTLAPLSAAETATVAHSVAPGVDGDHVFRESEGNPLFALEIARAHQGGQPLLGDTLGGLIAGRLAGVGEEAAALLPWAAALGRRLNPDRLAAVMHLPCTTLLLGLEDLERRAILRATEGGRYEFTHDLIRRAAYLSLSEPRRRLIHLQIARSLARSIEQSRLWSRKRLIPPALAAGQARSRLMEESSAAEVAYHASQGGDHALAAHACAVAGRHALRIHAYEDAAALARQGQSHLEPLPDDMRLQRAFEFLELYIHPGMEPFQPPDLEQRLRTLVAEARATGTSTQVHDGLYLIGVLLYLRGRYSDALDLTIRAERAGRMAEPATVVQAVADTARCLGMLGRDMDRAAQLAEEAQQLAEQLDVREPGCELPLALGLVSHHRGELLQARAYIEQALELAKRDRTPWWECYCLSRLPMIELERQAPDDALECCRALQVVADTLGEGSGAEVPFARALEALARLQRGERQAVAGLDLALEQLNTADSQWMIAYVQNLAAWDDWEAGRADAARQRAEAALRAAEAVGQADELTVSRALLLRVALSGGDRETALAHLEQLNADDHRCPSARARRAARDAQAAAHCHLPVR</sequence>
<dbReference type="PANTHER" id="PTHR35807">
    <property type="entry name" value="TRANSCRIPTIONAL REGULATOR REDD-RELATED"/>
    <property type="match status" value="1"/>
</dbReference>
<dbReference type="Gene3D" id="3.40.50.300">
    <property type="entry name" value="P-loop containing nucleotide triphosphate hydrolases"/>
    <property type="match status" value="1"/>
</dbReference>
<evidence type="ECO:0000313" key="3">
    <source>
        <dbReference type="EMBL" id="MCG6658964.1"/>
    </source>
</evidence>
<feature type="domain" description="Bacterial transcriptional activator" evidence="2">
    <location>
        <begin position="103"/>
        <end position="245"/>
    </location>
</feature>
<dbReference type="InterPro" id="IPR011990">
    <property type="entry name" value="TPR-like_helical_dom_sf"/>
</dbReference>
<organism evidence="3 4">
    <name type="scientific">Billgrantia campisalis</name>
    <dbReference type="NCBI Taxonomy" id="74661"/>
    <lineage>
        <taxon>Bacteria</taxon>
        <taxon>Pseudomonadati</taxon>
        <taxon>Pseudomonadota</taxon>
        <taxon>Gammaproteobacteria</taxon>
        <taxon>Oceanospirillales</taxon>
        <taxon>Halomonadaceae</taxon>
        <taxon>Billgrantia</taxon>
    </lineage>
</organism>
<feature type="region of interest" description="Disordered" evidence="1">
    <location>
        <begin position="245"/>
        <end position="270"/>
    </location>
</feature>
<dbReference type="EMBL" id="JABFUC010000012">
    <property type="protein sequence ID" value="MCG6658964.1"/>
    <property type="molecule type" value="Genomic_DNA"/>
</dbReference>
<evidence type="ECO:0000256" key="1">
    <source>
        <dbReference type="SAM" id="MobiDB-lite"/>
    </source>
</evidence>
<dbReference type="Pfam" id="PF13191">
    <property type="entry name" value="AAA_16"/>
    <property type="match status" value="1"/>
</dbReference>
<keyword evidence="4" id="KW-1185">Reference proteome</keyword>
<dbReference type="Pfam" id="PF03704">
    <property type="entry name" value="BTAD"/>
    <property type="match status" value="1"/>
</dbReference>
<reference evidence="3 4" key="1">
    <citation type="submission" date="2020-05" db="EMBL/GenBank/DDBJ databases">
        <title>Comparative genomic analysis of denitrifying bacteria from Halomonas genus.</title>
        <authorList>
            <person name="Wang L."/>
            <person name="Shao Z."/>
        </authorList>
    </citation>
    <scope>NUCLEOTIDE SEQUENCE [LARGE SCALE GENOMIC DNA]</scope>
    <source>
        <strain evidence="3 4">A4</strain>
    </source>
</reference>
<dbReference type="Gene3D" id="1.10.10.10">
    <property type="entry name" value="Winged helix-like DNA-binding domain superfamily/Winged helix DNA-binding domain"/>
    <property type="match status" value="1"/>
</dbReference>
<dbReference type="InterPro" id="IPR051677">
    <property type="entry name" value="AfsR-DnrI-RedD_regulator"/>
</dbReference>
<name>A0ABS9PBY4_9GAMM</name>
<dbReference type="Proteomes" id="UP000814385">
    <property type="component" value="Unassembled WGS sequence"/>
</dbReference>
<dbReference type="InterPro" id="IPR041664">
    <property type="entry name" value="AAA_16"/>
</dbReference>
<evidence type="ECO:0000313" key="4">
    <source>
        <dbReference type="Proteomes" id="UP000814385"/>
    </source>
</evidence>
<protein>
    <submittedName>
        <fullName evidence="3">AAA family ATPase</fullName>
    </submittedName>
</protein>
<proteinExistence type="predicted"/>
<feature type="compositionally biased region" description="Polar residues" evidence="1">
    <location>
        <begin position="245"/>
        <end position="254"/>
    </location>
</feature>
<dbReference type="RefSeq" id="WP_238978111.1">
    <property type="nucleotide sequence ID" value="NZ_JABFUC010000012.1"/>
</dbReference>
<dbReference type="SUPFAM" id="SSF46894">
    <property type="entry name" value="C-terminal effector domain of the bipartite response regulators"/>
    <property type="match status" value="1"/>
</dbReference>
<dbReference type="SUPFAM" id="SSF52540">
    <property type="entry name" value="P-loop containing nucleoside triphosphate hydrolases"/>
    <property type="match status" value="1"/>
</dbReference>
<evidence type="ECO:0000259" key="2">
    <source>
        <dbReference type="SMART" id="SM01043"/>
    </source>
</evidence>
<dbReference type="Gene3D" id="1.25.40.10">
    <property type="entry name" value="Tetratricopeptide repeat domain"/>
    <property type="match status" value="2"/>
</dbReference>
<dbReference type="InterPro" id="IPR036388">
    <property type="entry name" value="WH-like_DNA-bd_sf"/>
</dbReference>
<comment type="caution">
    <text evidence="3">The sequence shown here is derived from an EMBL/GenBank/DDBJ whole genome shotgun (WGS) entry which is preliminary data.</text>
</comment>
<dbReference type="InterPro" id="IPR027417">
    <property type="entry name" value="P-loop_NTPase"/>
</dbReference>
<accession>A0ABS9PBY4</accession>
<dbReference type="InterPro" id="IPR005158">
    <property type="entry name" value="BTAD"/>
</dbReference>
<gene>
    <name evidence="3" type="ORF">HOP52_14480</name>
</gene>